<dbReference type="Proteomes" id="UP000295741">
    <property type="component" value="Unassembled WGS sequence"/>
</dbReference>
<dbReference type="AlphaFoldDB" id="A0A4R6IU92"/>
<sequence>MHSSTKPVWKIFGYELVKAKTKHHKQTNKVKKLMVGNYMLEIPGNHPMIGIYKDDAGAKNQLGRLTALIAEKYPSVSIIDAGANIGDSIVKIKTAAEVPIISIEGDDFLFDLLKRNTMSLKNVTLIKTYLGEKIESKKAALLHHGWNTTIIPSEEGNTTIHFKTVDEVLAEEHLQNRMLKLLKINCEGFDTIVMRGAVKLIREKKPVIYFEYNRNKMEQIGEDGLSTLIALGAAGYHFITFFDQNGRFIMNMPFEQENLITAMHRYADTDNSCIEYYYVCLFHEDDSDLSEKFIASENSLPVI</sequence>
<dbReference type="Gene3D" id="3.40.50.150">
    <property type="entry name" value="Vaccinia Virus protein VP39"/>
    <property type="match status" value="1"/>
</dbReference>
<dbReference type="OrthoDB" id="9812600at2"/>
<organism evidence="2 3">
    <name type="scientific">Sediminibacterium goheungense</name>
    <dbReference type="NCBI Taxonomy" id="1086393"/>
    <lineage>
        <taxon>Bacteria</taxon>
        <taxon>Pseudomonadati</taxon>
        <taxon>Bacteroidota</taxon>
        <taxon>Chitinophagia</taxon>
        <taxon>Chitinophagales</taxon>
        <taxon>Chitinophagaceae</taxon>
        <taxon>Sediminibacterium</taxon>
    </lineage>
</organism>
<dbReference type="SUPFAM" id="SSF53335">
    <property type="entry name" value="S-adenosyl-L-methionine-dependent methyltransferases"/>
    <property type="match status" value="1"/>
</dbReference>
<protein>
    <submittedName>
        <fullName evidence="2">FkbM family methyltransferase</fullName>
    </submittedName>
</protein>
<feature type="domain" description="Methyltransferase FkbM" evidence="1">
    <location>
        <begin position="80"/>
        <end position="237"/>
    </location>
</feature>
<comment type="caution">
    <text evidence="2">The sequence shown here is derived from an EMBL/GenBank/DDBJ whole genome shotgun (WGS) entry which is preliminary data.</text>
</comment>
<dbReference type="RefSeq" id="WP_133475357.1">
    <property type="nucleotide sequence ID" value="NZ_SNWP01000012.1"/>
</dbReference>
<dbReference type="NCBIfam" id="TIGR01444">
    <property type="entry name" value="fkbM_fam"/>
    <property type="match status" value="1"/>
</dbReference>
<dbReference type="InterPro" id="IPR006342">
    <property type="entry name" value="FkbM_mtfrase"/>
</dbReference>
<dbReference type="GO" id="GO:0008168">
    <property type="term" value="F:methyltransferase activity"/>
    <property type="evidence" value="ECO:0007669"/>
    <property type="project" value="UniProtKB-KW"/>
</dbReference>
<reference evidence="2 3" key="1">
    <citation type="submission" date="2019-03" db="EMBL/GenBank/DDBJ databases">
        <title>Genomic Encyclopedia of Archaeal and Bacterial Type Strains, Phase II (KMG-II): from individual species to whole genera.</title>
        <authorList>
            <person name="Goeker M."/>
        </authorList>
    </citation>
    <scope>NUCLEOTIDE SEQUENCE [LARGE SCALE GENOMIC DNA]</scope>
    <source>
        <strain evidence="2 3">DSM 28323</strain>
    </source>
</reference>
<keyword evidence="3" id="KW-1185">Reference proteome</keyword>
<gene>
    <name evidence="2" type="ORF">BC659_2795</name>
</gene>
<keyword evidence="2" id="KW-0489">Methyltransferase</keyword>
<evidence type="ECO:0000259" key="1">
    <source>
        <dbReference type="Pfam" id="PF05050"/>
    </source>
</evidence>
<keyword evidence="2" id="KW-0808">Transferase</keyword>
<evidence type="ECO:0000313" key="3">
    <source>
        <dbReference type="Proteomes" id="UP000295741"/>
    </source>
</evidence>
<evidence type="ECO:0000313" key="2">
    <source>
        <dbReference type="EMBL" id="TDO25871.1"/>
    </source>
</evidence>
<proteinExistence type="predicted"/>
<name>A0A4R6IU92_9BACT</name>
<dbReference type="EMBL" id="SNWP01000012">
    <property type="protein sequence ID" value="TDO25871.1"/>
    <property type="molecule type" value="Genomic_DNA"/>
</dbReference>
<dbReference type="GO" id="GO:0032259">
    <property type="term" value="P:methylation"/>
    <property type="evidence" value="ECO:0007669"/>
    <property type="project" value="UniProtKB-KW"/>
</dbReference>
<accession>A0A4R6IU92</accession>
<dbReference type="Pfam" id="PF05050">
    <property type="entry name" value="Methyltransf_21"/>
    <property type="match status" value="1"/>
</dbReference>
<dbReference type="InterPro" id="IPR029063">
    <property type="entry name" value="SAM-dependent_MTases_sf"/>
</dbReference>